<evidence type="ECO:0000313" key="3">
    <source>
        <dbReference type="Proteomes" id="UP000707071"/>
    </source>
</evidence>
<organism evidence="2 3">
    <name type="scientific">Claviceps aff. purpurea</name>
    <dbReference type="NCBI Taxonomy" id="1967640"/>
    <lineage>
        <taxon>Eukaryota</taxon>
        <taxon>Fungi</taxon>
        <taxon>Dikarya</taxon>
        <taxon>Ascomycota</taxon>
        <taxon>Pezizomycotina</taxon>
        <taxon>Sordariomycetes</taxon>
        <taxon>Hypocreomycetidae</taxon>
        <taxon>Hypocreales</taxon>
        <taxon>Clavicipitaceae</taxon>
        <taxon>Claviceps</taxon>
    </lineage>
</organism>
<feature type="region of interest" description="Disordered" evidence="1">
    <location>
        <begin position="275"/>
        <end position="296"/>
    </location>
</feature>
<comment type="caution">
    <text evidence="2">The sequence shown here is derived from an EMBL/GenBank/DDBJ whole genome shotgun (WGS) entry which is preliminary data.</text>
</comment>
<feature type="region of interest" description="Disordered" evidence="1">
    <location>
        <begin position="99"/>
        <end position="185"/>
    </location>
</feature>
<feature type="compositionally biased region" description="Basic residues" evidence="1">
    <location>
        <begin position="113"/>
        <end position="129"/>
    </location>
</feature>
<feature type="compositionally biased region" description="Gly residues" evidence="1">
    <location>
        <begin position="285"/>
        <end position="296"/>
    </location>
</feature>
<feature type="compositionally biased region" description="Polar residues" evidence="1">
    <location>
        <begin position="139"/>
        <end position="148"/>
    </location>
</feature>
<evidence type="ECO:0000313" key="2">
    <source>
        <dbReference type="EMBL" id="KAG6299330.1"/>
    </source>
</evidence>
<dbReference type="AlphaFoldDB" id="A0A9P7QP72"/>
<evidence type="ECO:0000256" key="1">
    <source>
        <dbReference type="SAM" id="MobiDB-lite"/>
    </source>
</evidence>
<name>A0A9P7QP72_9HYPO</name>
<accession>A0A9P7QP72</accession>
<feature type="region of interest" description="Disordered" evidence="1">
    <location>
        <begin position="1"/>
        <end position="73"/>
    </location>
</feature>
<dbReference type="EMBL" id="SRRH01000097">
    <property type="protein sequence ID" value="KAG6299330.1"/>
    <property type="molecule type" value="Genomic_DNA"/>
</dbReference>
<keyword evidence="3" id="KW-1185">Reference proteome</keyword>
<feature type="compositionally biased region" description="Polar residues" evidence="1">
    <location>
        <begin position="15"/>
        <end position="36"/>
    </location>
</feature>
<dbReference type="Proteomes" id="UP000707071">
    <property type="component" value="Unassembled WGS sequence"/>
</dbReference>
<feature type="compositionally biased region" description="Basic and acidic residues" evidence="1">
    <location>
        <begin position="59"/>
        <end position="68"/>
    </location>
</feature>
<feature type="compositionally biased region" description="Basic and acidic residues" evidence="1">
    <location>
        <begin position="175"/>
        <end position="185"/>
    </location>
</feature>
<protein>
    <submittedName>
        <fullName evidence="2">Uncharacterized protein</fullName>
    </submittedName>
</protein>
<sequence length="342" mass="36368">MASPPPTTTTTTVTQESPSRASQPQSQLRRISSITQRFRGHSRSTSTTAVTESSSSWPAHDDKDDRARRPSSCYVPTHAAASFARTVSPLSPVRIEAKIEEDDLEQLSSSSGKKAKHRSHRRNHHHHHTTTTSEHNKTQSVPNTSSYPATAGASLPSSSKKAPRHGCAPSRQQQRPHEHKVQHEHQTEYAAFLAEAEARERARLALRRRKCVSMPSRAPSTSLHASKTTTATAAAATADAAAAAVAIMRGSPSPMATTKATPAVRSHVHRDSAYYSNASRSSASGSGGGGGGGGGAGGVAGAAAMDQNLLGRAGMLPTVRQPKTLGRRLSEYFKPPRREVCV</sequence>
<feature type="compositionally biased region" description="Low complexity" evidence="1">
    <location>
        <begin position="43"/>
        <end position="56"/>
    </location>
</feature>
<reference evidence="2 3" key="1">
    <citation type="journal article" date="2020" name="bioRxiv">
        <title>Whole genome comparisons of ergot fungi reveals the divergence and evolution of species within the genus Claviceps are the result of varying mechanisms driving genome evolution and host range expansion.</title>
        <authorList>
            <person name="Wyka S.A."/>
            <person name="Mondo S.J."/>
            <person name="Liu M."/>
            <person name="Dettman J."/>
            <person name="Nalam V."/>
            <person name="Broders K.D."/>
        </authorList>
    </citation>
    <scope>NUCLEOTIDE SEQUENCE [LARGE SCALE GENOMIC DNA]</scope>
    <source>
        <strain evidence="2 3">Clav52</strain>
    </source>
</reference>
<proteinExistence type="predicted"/>
<gene>
    <name evidence="2" type="ORF">E4U09_008257</name>
</gene>